<dbReference type="EMBL" id="JADQTO010000046">
    <property type="protein sequence ID" value="MBG0568871.1"/>
    <property type="molecule type" value="Genomic_DNA"/>
</dbReference>
<dbReference type="Proteomes" id="UP000598146">
    <property type="component" value="Unassembled WGS sequence"/>
</dbReference>
<dbReference type="RefSeq" id="WP_196420634.1">
    <property type="nucleotide sequence ID" value="NZ_JADQTO010000046.1"/>
</dbReference>
<accession>A0A931CM20</accession>
<dbReference type="AlphaFoldDB" id="A0A931CM20"/>
<keyword evidence="1" id="KW-1133">Transmembrane helix</keyword>
<proteinExistence type="predicted"/>
<protein>
    <recommendedName>
        <fullName evidence="4">PH domain-containing protein</fullName>
    </recommendedName>
</protein>
<keyword evidence="3" id="KW-1185">Reference proteome</keyword>
<sequence>MNNGEPVVWFATSDDRGYAWRRGGQLMIVSLVPAVLIFCGSGLAGELLPAFWLSLLLAPVAGAYALAVVVADRRAAVEVRVAGGAITLVRPDGGTTTYQARDVRRFEVIRTVYSGGGTPDVARLRLHAGGRVERTRPGPDLSPELRRALTVAEVDLLVSVKHREE</sequence>
<comment type="caution">
    <text evidence="2">The sequence shown here is derived from an EMBL/GenBank/DDBJ whole genome shotgun (WGS) entry which is preliminary data.</text>
</comment>
<keyword evidence="1" id="KW-0812">Transmembrane</keyword>
<reference evidence="2" key="1">
    <citation type="submission" date="2020-11" db="EMBL/GenBank/DDBJ databases">
        <title>Isolation and identification of active actinomycetes.</title>
        <authorList>
            <person name="Sun X."/>
        </authorList>
    </citation>
    <scope>NUCLEOTIDE SEQUENCE</scope>
    <source>
        <strain evidence="2">NEAU-A11</strain>
    </source>
</reference>
<feature type="transmembrane region" description="Helical" evidence="1">
    <location>
        <begin position="26"/>
        <end position="44"/>
    </location>
</feature>
<evidence type="ECO:0000313" key="2">
    <source>
        <dbReference type="EMBL" id="MBG0568871.1"/>
    </source>
</evidence>
<name>A0A931CM20_9ACTN</name>
<organism evidence="2 3">
    <name type="scientific">Actinoplanes aureus</name>
    <dbReference type="NCBI Taxonomy" id="2792083"/>
    <lineage>
        <taxon>Bacteria</taxon>
        <taxon>Bacillati</taxon>
        <taxon>Actinomycetota</taxon>
        <taxon>Actinomycetes</taxon>
        <taxon>Micromonosporales</taxon>
        <taxon>Micromonosporaceae</taxon>
        <taxon>Actinoplanes</taxon>
    </lineage>
</organism>
<gene>
    <name evidence="2" type="ORF">I4J89_46410</name>
</gene>
<evidence type="ECO:0008006" key="4">
    <source>
        <dbReference type="Google" id="ProtNLM"/>
    </source>
</evidence>
<evidence type="ECO:0000313" key="3">
    <source>
        <dbReference type="Proteomes" id="UP000598146"/>
    </source>
</evidence>
<evidence type="ECO:0000256" key="1">
    <source>
        <dbReference type="SAM" id="Phobius"/>
    </source>
</evidence>
<keyword evidence="1" id="KW-0472">Membrane</keyword>
<feature type="transmembrane region" description="Helical" evidence="1">
    <location>
        <begin position="50"/>
        <end position="71"/>
    </location>
</feature>